<evidence type="ECO:0000313" key="4">
    <source>
        <dbReference type="EMBL" id="MFM2718898.1"/>
    </source>
</evidence>
<name>A0ABW9GFN1_9MICO</name>
<dbReference type="Pfam" id="PF00072">
    <property type="entry name" value="Response_reg"/>
    <property type="match status" value="1"/>
</dbReference>
<dbReference type="PANTHER" id="PTHR44591:SF3">
    <property type="entry name" value="RESPONSE REGULATORY DOMAIN-CONTAINING PROTEIN"/>
    <property type="match status" value="1"/>
</dbReference>
<organism evidence="4 5">
    <name type="scientific">Microbacterium mcarthurae</name>
    <dbReference type="NCBI Taxonomy" id="3035918"/>
    <lineage>
        <taxon>Bacteria</taxon>
        <taxon>Bacillati</taxon>
        <taxon>Actinomycetota</taxon>
        <taxon>Actinomycetes</taxon>
        <taxon>Micrococcales</taxon>
        <taxon>Microbacteriaceae</taxon>
        <taxon>Microbacterium</taxon>
    </lineage>
</organism>
<accession>A0ABW9GFN1</accession>
<protein>
    <submittedName>
        <fullName evidence="4">Response regulator</fullName>
    </submittedName>
</protein>
<comment type="caution">
    <text evidence="4">The sequence shown here is derived from an EMBL/GenBank/DDBJ whole genome shotgun (WGS) entry which is preliminary data.</text>
</comment>
<reference evidence="4 5" key="1">
    <citation type="submission" date="2023-03" db="EMBL/GenBank/DDBJ databases">
        <title>MT1 and MT2 Draft Genomes of Novel Species.</title>
        <authorList>
            <person name="Venkateswaran K."/>
        </authorList>
    </citation>
    <scope>NUCLEOTIDE SEQUENCE [LARGE SCALE GENOMIC DNA]</scope>
    <source>
        <strain evidence="4 5">IF8SW-P5</strain>
    </source>
</reference>
<evidence type="ECO:0000256" key="1">
    <source>
        <dbReference type="ARBA" id="ARBA00022553"/>
    </source>
</evidence>
<dbReference type="EMBL" id="JAROCE010000001">
    <property type="protein sequence ID" value="MFM2718898.1"/>
    <property type="molecule type" value="Genomic_DNA"/>
</dbReference>
<feature type="modified residue" description="4-aspartylphosphate" evidence="2">
    <location>
        <position position="55"/>
    </location>
</feature>
<feature type="domain" description="Response regulatory" evidence="3">
    <location>
        <begin position="6"/>
        <end position="119"/>
    </location>
</feature>
<evidence type="ECO:0000313" key="5">
    <source>
        <dbReference type="Proteomes" id="UP001630303"/>
    </source>
</evidence>
<evidence type="ECO:0000259" key="3">
    <source>
        <dbReference type="PROSITE" id="PS50110"/>
    </source>
</evidence>
<dbReference type="InterPro" id="IPR050595">
    <property type="entry name" value="Bact_response_regulator"/>
</dbReference>
<dbReference type="Proteomes" id="UP001630303">
    <property type="component" value="Unassembled WGS sequence"/>
</dbReference>
<dbReference type="Gene3D" id="3.40.50.2300">
    <property type="match status" value="1"/>
</dbReference>
<keyword evidence="5" id="KW-1185">Reference proteome</keyword>
<sequence>MPNPNVVVVIEDDVDIRSLIIAILEPHGFSVHPAADGLSGIEAVRRSDPAVTTLDVSMPGLDGFATARRIREFSETRILMVSARVDATEERLAREAGADDYLTKPFRPRELRARVQALADELPPGDEG</sequence>
<dbReference type="InterPro" id="IPR001789">
    <property type="entry name" value="Sig_transdc_resp-reg_receiver"/>
</dbReference>
<dbReference type="SUPFAM" id="SSF52172">
    <property type="entry name" value="CheY-like"/>
    <property type="match status" value="1"/>
</dbReference>
<dbReference type="InterPro" id="IPR011006">
    <property type="entry name" value="CheY-like_superfamily"/>
</dbReference>
<dbReference type="PROSITE" id="PS50110">
    <property type="entry name" value="RESPONSE_REGULATORY"/>
    <property type="match status" value="1"/>
</dbReference>
<gene>
    <name evidence="4" type="ORF">P5G46_00035</name>
</gene>
<dbReference type="SMART" id="SM00448">
    <property type="entry name" value="REC"/>
    <property type="match status" value="1"/>
</dbReference>
<dbReference type="PANTHER" id="PTHR44591">
    <property type="entry name" value="STRESS RESPONSE REGULATOR PROTEIN 1"/>
    <property type="match status" value="1"/>
</dbReference>
<keyword evidence="1 2" id="KW-0597">Phosphoprotein</keyword>
<proteinExistence type="predicted"/>
<evidence type="ECO:0000256" key="2">
    <source>
        <dbReference type="PROSITE-ProRule" id="PRU00169"/>
    </source>
</evidence>
<dbReference type="RefSeq" id="WP_408904689.1">
    <property type="nucleotide sequence ID" value="NZ_JAROCE010000001.1"/>
</dbReference>